<dbReference type="PANTHER" id="PTHR23131">
    <property type="entry name" value="ENDORIBONUCLEASE LACTB2"/>
    <property type="match status" value="1"/>
</dbReference>
<evidence type="ECO:0000259" key="1">
    <source>
        <dbReference type="SMART" id="SM00849"/>
    </source>
</evidence>
<feature type="domain" description="Metallo-beta-lactamase" evidence="1">
    <location>
        <begin position="36"/>
        <end position="190"/>
    </location>
</feature>
<dbReference type="SUPFAM" id="SSF56281">
    <property type="entry name" value="Metallo-hydrolase/oxidoreductase"/>
    <property type="match status" value="1"/>
</dbReference>
<name>A0A916W4Y1_9HYPH</name>
<gene>
    <name evidence="2" type="ORF">GCM10011385_20380</name>
</gene>
<evidence type="ECO:0000313" key="3">
    <source>
        <dbReference type="Proteomes" id="UP000636264"/>
    </source>
</evidence>
<dbReference type="InterPro" id="IPR036388">
    <property type="entry name" value="WH-like_DNA-bd_sf"/>
</dbReference>
<evidence type="ECO:0000313" key="2">
    <source>
        <dbReference type="EMBL" id="GGA66405.1"/>
    </source>
</evidence>
<proteinExistence type="predicted"/>
<protein>
    <submittedName>
        <fullName evidence="2">MBL fold metallo-hydrolase</fullName>
    </submittedName>
</protein>
<accession>A0A916W4Y1</accession>
<sequence length="274" mass="29909">MAFQTEPEPSRGKAIEVLPGVLRITAENPGPMRYHGTNAYILDDGADVVVIDPGPDDGKHLDTIVDAAGRISLILLTHGHVDHAEGIRSLQKRTGAPLAAFYKSTSSDRVPDIALEDGSRVGSLTAIHTPGHAADHLCFARGDGVLFSGDHVMAWCSTVVGPPPNGDMLGYFRSLQRLIDRPDRVYAPGHGPLLHEPKPFVQELLDRRLAREQEILEALGRGLTRPDDIRSALYSKKTNPVLVNAAYRNVLSHLAKLVMEGRVRELENETYILA</sequence>
<dbReference type="Gene3D" id="1.10.10.10">
    <property type="entry name" value="Winged helix-like DNA-binding domain superfamily/Winged helix DNA-binding domain"/>
    <property type="match status" value="1"/>
</dbReference>
<organism evidence="2 3">
    <name type="scientific">Nitratireductor aestuarii</name>
    <dbReference type="NCBI Taxonomy" id="1735103"/>
    <lineage>
        <taxon>Bacteria</taxon>
        <taxon>Pseudomonadati</taxon>
        <taxon>Pseudomonadota</taxon>
        <taxon>Alphaproteobacteria</taxon>
        <taxon>Hyphomicrobiales</taxon>
        <taxon>Phyllobacteriaceae</taxon>
        <taxon>Nitratireductor</taxon>
    </lineage>
</organism>
<dbReference type="Pfam" id="PF17778">
    <property type="entry name" value="WHD_BLACT"/>
    <property type="match status" value="1"/>
</dbReference>
<dbReference type="SMART" id="SM00849">
    <property type="entry name" value="Lactamase_B"/>
    <property type="match status" value="1"/>
</dbReference>
<dbReference type="Gene3D" id="3.60.15.10">
    <property type="entry name" value="Ribonuclease Z/Hydroxyacylglutathione hydrolase-like"/>
    <property type="match status" value="1"/>
</dbReference>
<dbReference type="AlphaFoldDB" id="A0A916W4Y1"/>
<dbReference type="InterPro" id="IPR050662">
    <property type="entry name" value="Sec-metab_biosynth-thioest"/>
</dbReference>
<keyword evidence="3" id="KW-1185">Reference proteome</keyword>
<dbReference type="EMBL" id="BMIF01000005">
    <property type="protein sequence ID" value="GGA66405.1"/>
    <property type="molecule type" value="Genomic_DNA"/>
</dbReference>
<dbReference type="InterPro" id="IPR036866">
    <property type="entry name" value="RibonucZ/Hydroxyglut_hydro"/>
</dbReference>
<dbReference type="PANTHER" id="PTHR23131:SF0">
    <property type="entry name" value="ENDORIBONUCLEASE LACTB2"/>
    <property type="match status" value="1"/>
</dbReference>
<reference evidence="2" key="1">
    <citation type="journal article" date="2014" name="Int. J. Syst. Evol. Microbiol.">
        <title>Complete genome sequence of Corynebacterium casei LMG S-19264T (=DSM 44701T), isolated from a smear-ripened cheese.</title>
        <authorList>
            <consortium name="US DOE Joint Genome Institute (JGI-PGF)"/>
            <person name="Walter F."/>
            <person name="Albersmeier A."/>
            <person name="Kalinowski J."/>
            <person name="Ruckert C."/>
        </authorList>
    </citation>
    <scope>NUCLEOTIDE SEQUENCE</scope>
    <source>
        <strain evidence="2">CGMCC 1.15320</strain>
    </source>
</reference>
<dbReference type="Proteomes" id="UP000636264">
    <property type="component" value="Unassembled WGS sequence"/>
</dbReference>
<comment type="caution">
    <text evidence="2">The sequence shown here is derived from an EMBL/GenBank/DDBJ whole genome shotgun (WGS) entry which is preliminary data.</text>
</comment>
<dbReference type="InterPro" id="IPR001279">
    <property type="entry name" value="Metallo-B-lactamas"/>
</dbReference>
<dbReference type="InterPro" id="IPR041516">
    <property type="entry name" value="LACTB2_WH"/>
</dbReference>
<reference evidence="2" key="2">
    <citation type="submission" date="2020-09" db="EMBL/GenBank/DDBJ databases">
        <authorList>
            <person name="Sun Q."/>
            <person name="Zhou Y."/>
        </authorList>
    </citation>
    <scope>NUCLEOTIDE SEQUENCE</scope>
    <source>
        <strain evidence="2">CGMCC 1.15320</strain>
    </source>
</reference>
<dbReference type="CDD" id="cd16278">
    <property type="entry name" value="metallo-hydrolase-like_MBL-fold"/>
    <property type="match status" value="1"/>
</dbReference>
<dbReference type="Pfam" id="PF00753">
    <property type="entry name" value="Lactamase_B"/>
    <property type="match status" value="2"/>
</dbReference>
<dbReference type="RefSeq" id="WP_188720947.1">
    <property type="nucleotide sequence ID" value="NZ_BMIF01000005.1"/>
</dbReference>